<name>A0A427APH2_ENSVE</name>
<evidence type="ECO:0000259" key="9">
    <source>
        <dbReference type="Pfam" id="PF23276"/>
    </source>
</evidence>
<keyword evidence="6" id="KW-0052">Apoplast</keyword>
<dbReference type="Pfam" id="PF23276">
    <property type="entry name" value="TPR_24"/>
    <property type="match status" value="1"/>
</dbReference>
<feature type="repeat" description="PPR" evidence="5">
    <location>
        <begin position="291"/>
        <end position="325"/>
    </location>
</feature>
<keyword evidence="4" id="KW-0677">Repeat</keyword>
<feature type="repeat" description="PPR" evidence="5">
    <location>
        <begin position="326"/>
        <end position="360"/>
    </location>
</feature>
<feature type="transmembrane region" description="Helical" evidence="8">
    <location>
        <begin position="409"/>
        <end position="426"/>
    </location>
</feature>
<keyword evidence="8" id="KW-0812">Transmembrane</keyword>
<protein>
    <recommendedName>
        <fullName evidence="6">Dirigent protein</fullName>
    </recommendedName>
</protein>
<evidence type="ECO:0000256" key="6">
    <source>
        <dbReference type="RuleBase" id="RU363099"/>
    </source>
</evidence>
<dbReference type="InterPro" id="IPR044859">
    <property type="entry name" value="Allene_oxi_cyc_Dirigent"/>
</dbReference>
<dbReference type="PROSITE" id="PS51375">
    <property type="entry name" value="PPR"/>
    <property type="match status" value="5"/>
</dbReference>
<dbReference type="InterPro" id="IPR002885">
    <property type="entry name" value="PPR_rpt"/>
</dbReference>
<evidence type="ECO:0000256" key="4">
    <source>
        <dbReference type="ARBA" id="ARBA00022737"/>
    </source>
</evidence>
<dbReference type="Pfam" id="PF03018">
    <property type="entry name" value="Dirigent"/>
    <property type="match status" value="1"/>
</dbReference>
<evidence type="ECO:0000313" key="10">
    <source>
        <dbReference type="EMBL" id="RRT78118.1"/>
    </source>
</evidence>
<gene>
    <name evidence="10" type="ORF">B296_00027592</name>
</gene>
<evidence type="ECO:0000256" key="7">
    <source>
        <dbReference type="SAM" id="MobiDB-lite"/>
    </source>
</evidence>
<keyword evidence="8" id="KW-0472">Membrane</keyword>
<dbReference type="Gene3D" id="1.25.40.10">
    <property type="entry name" value="Tetratricopeptide repeat domain"/>
    <property type="match status" value="3"/>
</dbReference>
<dbReference type="InterPro" id="IPR011990">
    <property type="entry name" value="TPR-like_helical_dom_sf"/>
</dbReference>
<evidence type="ECO:0000313" key="11">
    <source>
        <dbReference type="Proteomes" id="UP000287651"/>
    </source>
</evidence>
<dbReference type="Pfam" id="PF13041">
    <property type="entry name" value="PPR_2"/>
    <property type="match status" value="1"/>
</dbReference>
<dbReference type="AlphaFoldDB" id="A0A427APH2"/>
<dbReference type="Gene3D" id="2.40.480.10">
    <property type="entry name" value="Allene oxide cyclase-like"/>
    <property type="match status" value="1"/>
</dbReference>
<organism evidence="10 11">
    <name type="scientific">Ensete ventricosum</name>
    <name type="common">Abyssinian banana</name>
    <name type="synonym">Musa ensete</name>
    <dbReference type="NCBI Taxonomy" id="4639"/>
    <lineage>
        <taxon>Eukaryota</taxon>
        <taxon>Viridiplantae</taxon>
        <taxon>Streptophyta</taxon>
        <taxon>Embryophyta</taxon>
        <taxon>Tracheophyta</taxon>
        <taxon>Spermatophyta</taxon>
        <taxon>Magnoliopsida</taxon>
        <taxon>Liliopsida</taxon>
        <taxon>Zingiberales</taxon>
        <taxon>Musaceae</taxon>
        <taxon>Ensete</taxon>
    </lineage>
</organism>
<evidence type="ECO:0000256" key="3">
    <source>
        <dbReference type="ARBA" id="ARBA00022525"/>
    </source>
</evidence>
<feature type="repeat" description="PPR" evidence="5">
    <location>
        <begin position="215"/>
        <end position="252"/>
    </location>
</feature>
<dbReference type="GO" id="GO:0009699">
    <property type="term" value="P:phenylpropanoid biosynthetic process"/>
    <property type="evidence" value="ECO:0007669"/>
    <property type="project" value="UniProtKB-ARBA"/>
</dbReference>
<dbReference type="PANTHER" id="PTHR21495">
    <property type="entry name" value="NUCLEOPORIN-RELATED"/>
    <property type="match status" value="1"/>
</dbReference>
<feature type="repeat" description="PPR" evidence="5">
    <location>
        <begin position="80"/>
        <end position="114"/>
    </location>
</feature>
<keyword evidence="8" id="KW-1133">Transmembrane helix</keyword>
<dbReference type="EMBL" id="AMZH03001757">
    <property type="protein sequence ID" value="RRT78118.1"/>
    <property type="molecule type" value="Genomic_DNA"/>
</dbReference>
<sequence length="598" mass="64503">MRSFELLRRPPPTAAHSRTELPWLPPSSRRNPRLPGAADKPSHSLSNAAVLRAVKAAGATPRQILAVYSAAARQPGFRHDLPTYQALTSALALRRRFRAVELLLARMPRDGLRPGPALVLPLLRAYAAAGRPPDALLRSCPLPLSDRLFSALIHDLLRSGDLDIAGSLLLSGDNLGFPIKSRHYSGIVRAHCDRGAVRSAVEFLGLLATRGSVPDVFFYGSLIRDICRSGGSDAVDAAFEVVDQMKRNGREPDVVIWNTLVHGCAKAGQWSRAEEVVAEMERKGGGAAGTDAGTYNALISAIPHRQMVQDGILAFRRMVEKGVSPDVVTFSILIGGLGRAGRVWECNTLLGKMVRLGIPPDIACYKILLSVHSMVAWGSALCFALLYSIYMDAVQAWDGTKMADAVGKAFPVLVLLLSSFLFLLLLPSSCGRTERSNATSFSKGVHAKLKEKVSHLHFYFHDVVSGRNVTAVAVAGPPNPQSPTSFGIVMAMDDLLTEGPEPTSRPVGRAQGLYAGAGLQETSFLQAMNLVFTGGKYDGSVLTVLGRNAPFHAEREMPVVGGSGLFRFARGYAVARTQSLDMHTGNAIVEYDVYVMHY</sequence>
<feature type="compositionally biased region" description="Low complexity" evidence="7">
    <location>
        <begin position="26"/>
        <end position="35"/>
    </location>
</feature>
<comment type="subcellular location">
    <subcellularLocation>
        <location evidence="6">Secreted</location>
        <location evidence="6">Extracellular space</location>
        <location evidence="6">Apoplast</location>
    </subcellularLocation>
</comment>
<comment type="similarity">
    <text evidence="1 6">Belongs to the plant dirigent protein family.</text>
</comment>
<dbReference type="GO" id="GO:0048046">
    <property type="term" value="C:apoplast"/>
    <property type="evidence" value="ECO:0007669"/>
    <property type="project" value="UniProtKB-SubCell"/>
</dbReference>
<evidence type="ECO:0000256" key="5">
    <source>
        <dbReference type="PROSITE-ProRule" id="PRU00708"/>
    </source>
</evidence>
<proteinExistence type="inferred from homology"/>
<accession>A0A427APH2</accession>
<feature type="region of interest" description="Disordered" evidence="7">
    <location>
        <begin position="1"/>
        <end position="43"/>
    </location>
</feature>
<comment type="subunit">
    <text evidence="2 6">Homodimer.</text>
</comment>
<feature type="transmembrane region" description="Helical" evidence="8">
    <location>
        <begin position="363"/>
        <end position="389"/>
    </location>
</feature>
<keyword evidence="3 6" id="KW-0964">Secreted</keyword>
<comment type="caution">
    <text evidence="10">The sequence shown here is derived from an EMBL/GenBank/DDBJ whole genome shotgun (WGS) entry which is preliminary data.</text>
</comment>
<feature type="domain" description="Pentatricopeptide repeat-containing protein-mitochondrial" evidence="9">
    <location>
        <begin position="158"/>
        <end position="276"/>
    </location>
</feature>
<comment type="function">
    <text evidence="6">Dirigent proteins impart stereoselectivity on the phenoxy radical-coupling reaction, yielding optically active lignans from two molecules of coniferyl alcohol in the biosynthesis of lignans, flavonolignans, and alkaloids and thus plays a central role in plant secondary metabolism.</text>
</comment>
<dbReference type="Proteomes" id="UP000287651">
    <property type="component" value="Unassembled WGS sequence"/>
</dbReference>
<evidence type="ECO:0000256" key="1">
    <source>
        <dbReference type="ARBA" id="ARBA00010746"/>
    </source>
</evidence>
<feature type="repeat" description="PPR" evidence="5">
    <location>
        <begin position="253"/>
        <end position="287"/>
    </location>
</feature>
<dbReference type="NCBIfam" id="TIGR00756">
    <property type="entry name" value="PPR"/>
    <property type="match status" value="3"/>
</dbReference>
<reference evidence="10 11" key="1">
    <citation type="journal article" date="2014" name="Agronomy (Basel)">
        <title>A Draft Genome Sequence for Ensete ventricosum, the Drought-Tolerant Tree Against Hunger.</title>
        <authorList>
            <person name="Harrison J."/>
            <person name="Moore K.A."/>
            <person name="Paszkiewicz K."/>
            <person name="Jones T."/>
            <person name="Grant M."/>
            <person name="Ambacheew D."/>
            <person name="Muzemil S."/>
            <person name="Studholme D.J."/>
        </authorList>
    </citation>
    <scope>NUCLEOTIDE SEQUENCE [LARGE SCALE GENOMIC DNA]</scope>
</reference>
<dbReference type="InterPro" id="IPR004265">
    <property type="entry name" value="Dirigent"/>
</dbReference>
<evidence type="ECO:0000256" key="2">
    <source>
        <dbReference type="ARBA" id="ARBA00011738"/>
    </source>
</evidence>
<evidence type="ECO:0000256" key="8">
    <source>
        <dbReference type="SAM" id="Phobius"/>
    </source>
</evidence>
<dbReference type="InterPro" id="IPR057027">
    <property type="entry name" value="TPR_mt"/>
</dbReference>